<dbReference type="InterPro" id="IPR054015">
    <property type="entry name" value="ExsA-like_N"/>
</dbReference>
<dbReference type="PROSITE" id="PS01124">
    <property type="entry name" value="HTH_ARAC_FAMILY_2"/>
    <property type="match status" value="1"/>
</dbReference>
<dbReference type="GO" id="GO:0003700">
    <property type="term" value="F:DNA-binding transcription factor activity"/>
    <property type="evidence" value="ECO:0007669"/>
    <property type="project" value="InterPro"/>
</dbReference>
<gene>
    <name evidence="5" type="ORF">SAMN05421659_110124</name>
</gene>
<evidence type="ECO:0000256" key="3">
    <source>
        <dbReference type="ARBA" id="ARBA00023163"/>
    </source>
</evidence>
<sequence>MSQPISKGRCFLVEYVKKSADSFMPTSDIYNNYYGISFIVSGDRQIATPDKNYFVHKGYVSPMPNGVYHRTTPLSNEPYERYGIRFNQKIAHECIAHFGKNTFQNIMSHSSYNISMESQKKVFGLYEEMQLEYNNNDKYSEILLYNLLEQILVIILRDGNVEEHSEIKLLSADTLIIESLKYIDFNYASNPTVDELSSRAGLSASRFMSRFHACVGSSYISYLNTYKIGIALSLLSNTSMSIQAISDSLGFCNANYFSSTFKKLTGTSPLKCRKNT</sequence>
<dbReference type="RefSeq" id="WP_092454882.1">
    <property type="nucleotide sequence ID" value="NZ_FOJI01000010.1"/>
</dbReference>
<keyword evidence="1" id="KW-0805">Transcription regulation</keyword>
<feature type="domain" description="HTH araC/xylS-type" evidence="4">
    <location>
        <begin position="177"/>
        <end position="275"/>
    </location>
</feature>
<keyword evidence="2 5" id="KW-0238">DNA-binding</keyword>
<dbReference type="EMBL" id="FOJI01000010">
    <property type="protein sequence ID" value="SEW33514.1"/>
    <property type="molecule type" value="Genomic_DNA"/>
</dbReference>
<dbReference type="PANTHER" id="PTHR43280:SF28">
    <property type="entry name" value="HTH-TYPE TRANSCRIPTIONAL ACTIVATOR RHAS"/>
    <property type="match status" value="1"/>
</dbReference>
<evidence type="ECO:0000313" key="5">
    <source>
        <dbReference type="EMBL" id="SEW33514.1"/>
    </source>
</evidence>
<dbReference type="InterPro" id="IPR018062">
    <property type="entry name" value="HTH_AraC-typ_CS"/>
</dbReference>
<organism evidence="5 6">
    <name type="scientific">[Clostridium] fimetarium</name>
    <dbReference type="NCBI Taxonomy" id="99656"/>
    <lineage>
        <taxon>Bacteria</taxon>
        <taxon>Bacillati</taxon>
        <taxon>Bacillota</taxon>
        <taxon>Clostridia</taxon>
        <taxon>Lachnospirales</taxon>
        <taxon>Lachnospiraceae</taxon>
    </lineage>
</organism>
<dbReference type="AlphaFoldDB" id="A0A1I0QZS1"/>
<dbReference type="PANTHER" id="PTHR43280">
    <property type="entry name" value="ARAC-FAMILY TRANSCRIPTIONAL REGULATOR"/>
    <property type="match status" value="1"/>
</dbReference>
<dbReference type="STRING" id="99656.SAMN05421659_110124"/>
<keyword evidence="6" id="KW-1185">Reference proteome</keyword>
<evidence type="ECO:0000313" key="6">
    <source>
        <dbReference type="Proteomes" id="UP000199701"/>
    </source>
</evidence>
<dbReference type="Pfam" id="PF12833">
    <property type="entry name" value="HTH_18"/>
    <property type="match status" value="1"/>
</dbReference>
<protein>
    <submittedName>
        <fullName evidence="5">AraC-type DNA-binding protein</fullName>
    </submittedName>
</protein>
<name>A0A1I0QZS1_9FIRM</name>
<dbReference type="OrthoDB" id="2112176at2"/>
<proteinExistence type="predicted"/>
<dbReference type="SMART" id="SM00342">
    <property type="entry name" value="HTH_ARAC"/>
    <property type="match status" value="1"/>
</dbReference>
<dbReference type="InterPro" id="IPR009057">
    <property type="entry name" value="Homeodomain-like_sf"/>
</dbReference>
<evidence type="ECO:0000259" key="4">
    <source>
        <dbReference type="PROSITE" id="PS01124"/>
    </source>
</evidence>
<dbReference type="PROSITE" id="PS00041">
    <property type="entry name" value="HTH_ARAC_FAMILY_1"/>
    <property type="match status" value="1"/>
</dbReference>
<dbReference type="GO" id="GO:0043565">
    <property type="term" value="F:sequence-specific DNA binding"/>
    <property type="evidence" value="ECO:0007669"/>
    <property type="project" value="InterPro"/>
</dbReference>
<dbReference type="Proteomes" id="UP000199701">
    <property type="component" value="Unassembled WGS sequence"/>
</dbReference>
<dbReference type="SUPFAM" id="SSF46689">
    <property type="entry name" value="Homeodomain-like"/>
    <property type="match status" value="2"/>
</dbReference>
<dbReference type="InterPro" id="IPR018060">
    <property type="entry name" value="HTH_AraC"/>
</dbReference>
<dbReference type="SUPFAM" id="SSF51215">
    <property type="entry name" value="Regulatory protein AraC"/>
    <property type="match status" value="1"/>
</dbReference>
<evidence type="ECO:0000256" key="2">
    <source>
        <dbReference type="ARBA" id="ARBA00023125"/>
    </source>
</evidence>
<dbReference type="Gene3D" id="1.10.10.60">
    <property type="entry name" value="Homeodomain-like"/>
    <property type="match status" value="2"/>
</dbReference>
<evidence type="ECO:0000256" key="1">
    <source>
        <dbReference type="ARBA" id="ARBA00023015"/>
    </source>
</evidence>
<reference evidence="5 6" key="1">
    <citation type="submission" date="2016-10" db="EMBL/GenBank/DDBJ databases">
        <authorList>
            <person name="de Groot N.N."/>
        </authorList>
    </citation>
    <scope>NUCLEOTIDE SEQUENCE [LARGE SCALE GENOMIC DNA]</scope>
    <source>
        <strain evidence="5 6">DSM 9179</strain>
    </source>
</reference>
<dbReference type="Pfam" id="PF22200">
    <property type="entry name" value="ExsA_N"/>
    <property type="match status" value="1"/>
</dbReference>
<dbReference type="InterPro" id="IPR037923">
    <property type="entry name" value="HTH-like"/>
</dbReference>
<keyword evidence="3" id="KW-0804">Transcription</keyword>
<accession>A0A1I0QZS1</accession>